<evidence type="ECO:0000313" key="8">
    <source>
        <dbReference type="Proteomes" id="UP000822688"/>
    </source>
</evidence>
<evidence type="ECO:0000256" key="1">
    <source>
        <dbReference type="ARBA" id="ARBA00004606"/>
    </source>
</evidence>
<evidence type="ECO:0000313" key="7">
    <source>
        <dbReference type="EMBL" id="KAG0582447.1"/>
    </source>
</evidence>
<keyword evidence="3 6" id="KW-0489">Methyltransferase</keyword>
<dbReference type="GO" id="GO:0016020">
    <property type="term" value="C:membrane"/>
    <property type="evidence" value="ECO:0007669"/>
    <property type="project" value="UniProtKB-SubCell"/>
</dbReference>
<dbReference type="EC" id="2.1.1.-" evidence="6"/>
<keyword evidence="8" id="KW-1185">Reference proteome</keyword>
<gene>
    <name evidence="7" type="ORF">KC19_3G060600</name>
</gene>
<dbReference type="PANTHER" id="PTHR10108:SF763">
    <property type="entry name" value="PECTIN METHYLTRANSFERASE QUA3-RELATED"/>
    <property type="match status" value="1"/>
</dbReference>
<dbReference type="SUPFAM" id="SSF53335">
    <property type="entry name" value="S-adenosyl-L-methionine-dependent methyltransferases"/>
    <property type="match status" value="2"/>
</dbReference>
<keyword evidence="6" id="KW-1133">Transmembrane helix</keyword>
<comment type="caution">
    <text evidence="7">The sequence shown here is derived from an EMBL/GenBank/DDBJ whole genome shotgun (WGS) entry which is preliminary data.</text>
</comment>
<dbReference type="Pfam" id="PF03141">
    <property type="entry name" value="Methyltransf_29"/>
    <property type="match status" value="1"/>
</dbReference>
<proteinExistence type="inferred from homology"/>
<keyword evidence="6" id="KW-0812">Transmembrane</keyword>
<dbReference type="EMBL" id="CM026423">
    <property type="protein sequence ID" value="KAG0582447.1"/>
    <property type="molecule type" value="Genomic_DNA"/>
</dbReference>
<name>A0A8T0II11_CERPU</name>
<evidence type="ECO:0000256" key="2">
    <source>
        <dbReference type="ARBA" id="ARBA00008361"/>
    </source>
</evidence>
<accession>A0A8T0II11</accession>
<dbReference type="Proteomes" id="UP000822688">
    <property type="component" value="Chromosome 3"/>
</dbReference>
<keyword evidence="6" id="KW-0325">Glycoprotein</keyword>
<dbReference type="GO" id="GO:0032259">
    <property type="term" value="P:methylation"/>
    <property type="evidence" value="ECO:0007669"/>
    <property type="project" value="UniProtKB-KW"/>
</dbReference>
<dbReference type="InterPro" id="IPR029063">
    <property type="entry name" value="SAM-dependent_MTases_sf"/>
</dbReference>
<keyword evidence="6" id="KW-0472">Membrane</keyword>
<dbReference type="GO" id="GO:0008168">
    <property type="term" value="F:methyltransferase activity"/>
    <property type="evidence" value="ECO:0007669"/>
    <property type="project" value="UniProtKB-UniRule"/>
</dbReference>
<evidence type="ECO:0000256" key="6">
    <source>
        <dbReference type="RuleBase" id="RU366043"/>
    </source>
</evidence>
<evidence type="ECO:0000256" key="3">
    <source>
        <dbReference type="ARBA" id="ARBA00022603"/>
    </source>
</evidence>
<dbReference type="InterPro" id="IPR004159">
    <property type="entry name" value="Put_SAM_MeTrfase"/>
</dbReference>
<keyword evidence="6" id="KW-0808">Transferase</keyword>
<dbReference type="AlphaFoldDB" id="A0A8T0II11"/>
<keyword evidence="4 6" id="KW-0735">Signal-anchor</keyword>
<dbReference type="GO" id="GO:0005802">
    <property type="term" value="C:trans-Golgi network"/>
    <property type="evidence" value="ECO:0007669"/>
    <property type="project" value="TreeGrafter"/>
</dbReference>
<comment type="subcellular location">
    <subcellularLocation>
        <location evidence="5">Endomembrane system</location>
        <topology evidence="5">Single-pass membrane protein</topology>
    </subcellularLocation>
    <subcellularLocation>
        <location evidence="1 6">Membrane</location>
        <topology evidence="1 6">Single-pass type II membrane protein</topology>
    </subcellularLocation>
</comment>
<evidence type="ECO:0000256" key="5">
    <source>
        <dbReference type="ARBA" id="ARBA00037847"/>
    </source>
</evidence>
<feature type="transmembrane region" description="Helical" evidence="6">
    <location>
        <begin position="20"/>
        <end position="42"/>
    </location>
</feature>
<dbReference type="GO" id="GO:0005768">
    <property type="term" value="C:endosome"/>
    <property type="evidence" value="ECO:0007669"/>
    <property type="project" value="TreeGrafter"/>
</dbReference>
<dbReference type="Gene3D" id="3.40.50.150">
    <property type="entry name" value="Vaccinia Virus protein VP39"/>
    <property type="match status" value="1"/>
</dbReference>
<evidence type="ECO:0000256" key="4">
    <source>
        <dbReference type="ARBA" id="ARBA00022968"/>
    </source>
</evidence>
<protein>
    <recommendedName>
        <fullName evidence="6">Methyltransferase</fullName>
        <ecNumber evidence="6">2.1.1.-</ecNumber>
    </recommendedName>
</protein>
<comment type="similarity">
    <text evidence="2 6">Belongs to the methyltransferase superfamily.</text>
</comment>
<reference evidence="7" key="1">
    <citation type="submission" date="2020-06" db="EMBL/GenBank/DDBJ databases">
        <title>WGS assembly of Ceratodon purpureus strain R40.</title>
        <authorList>
            <person name="Carey S.B."/>
            <person name="Jenkins J."/>
            <person name="Shu S."/>
            <person name="Lovell J.T."/>
            <person name="Sreedasyam A."/>
            <person name="Maumus F."/>
            <person name="Tiley G.P."/>
            <person name="Fernandez-Pozo N."/>
            <person name="Barry K."/>
            <person name="Chen C."/>
            <person name="Wang M."/>
            <person name="Lipzen A."/>
            <person name="Daum C."/>
            <person name="Saski C.A."/>
            <person name="Payton A.C."/>
            <person name="Mcbreen J.C."/>
            <person name="Conrad R.E."/>
            <person name="Kollar L.M."/>
            <person name="Olsson S."/>
            <person name="Huttunen S."/>
            <person name="Landis J.B."/>
            <person name="Wickett N.J."/>
            <person name="Johnson M.G."/>
            <person name="Rensing S.A."/>
            <person name="Grimwood J."/>
            <person name="Schmutz J."/>
            <person name="Mcdaniel S.F."/>
        </authorList>
    </citation>
    <scope>NUCLEOTIDE SEQUENCE</scope>
    <source>
        <strain evidence="7">R40</strain>
    </source>
</reference>
<sequence>MGTTPQEKRHKPLGGQWKLLDIIAFTMMAALIILFMLIFTSLGDSLAAAGQRDLDAAVRADPTSSGFWGQVETGLLVESCPIRLADIMPCHDPKRARSFTKERNNYRERHCPPLEEKLRCLIPPPPDYQIPVRWPDSLQKIWFNNTPHNKIAELKSDQGWMVQEGDYFVFPGGGTMFPDGAEGYVQQLEKYIPFGTNAIRTALDIGCGVASFGAFLLNKEVLTMSVAPRDSHKAQIQFALERGLPAFVGMLATQRLPLPSLSFDLIHCSRCLVPFAAFNGSYFIEIDRLLRPGGYFVLSGPPVNFPGKEKEYESLQELVAEKMCYKVVVTADKTAIWRKPTSTSCHVSREKQVPPFCTDDDPDNAWNVPLGECITRLPKILATSESMEQPDWRKRLEIIPKRLLEAQNVDSLEFEKDTRRWRRRVRYYKETLKLGFGTPQYRNVMDMNALYGGFAANLMTRGDPVWVMNVVPTSVPNTLSAIYDRGLIGVLHDWCEAFSTYPRTYDLLHVASLQPFTTLDRRCSLAEVMIEMDRILRPEGTVIIRDTPTMLARVSKVAKAIQWKYDIFDSEPGTAGRERVFVATKQFWRAEVVEAQ</sequence>
<dbReference type="PANTHER" id="PTHR10108">
    <property type="entry name" value="SAM-DEPENDENT METHYLTRANSFERASE"/>
    <property type="match status" value="1"/>
</dbReference>
<dbReference type="CDD" id="cd02440">
    <property type="entry name" value="AdoMet_MTases"/>
    <property type="match status" value="1"/>
</dbReference>
<organism evidence="7 8">
    <name type="scientific">Ceratodon purpureus</name>
    <name type="common">Fire moss</name>
    <name type="synonym">Dicranum purpureum</name>
    <dbReference type="NCBI Taxonomy" id="3225"/>
    <lineage>
        <taxon>Eukaryota</taxon>
        <taxon>Viridiplantae</taxon>
        <taxon>Streptophyta</taxon>
        <taxon>Embryophyta</taxon>
        <taxon>Bryophyta</taxon>
        <taxon>Bryophytina</taxon>
        <taxon>Bryopsida</taxon>
        <taxon>Dicranidae</taxon>
        <taxon>Pseudoditrichales</taxon>
        <taxon>Ditrichaceae</taxon>
        <taxon>Ceratodon</taxon>
    </lineage>
</organism>